<gene>
    <name evidence="2" type="ORF">BDV26DRAFT_279973</name>
</gene>
<keyword evidence="3" id="KW-1185">Reference proteome</keyword>
<evidence type="ECO:0000256" key="1">
    <source>
        <dbReference type="SAM" id="MobiDB-lite"/>
    </source>
</evidence>
<feature type="compositionally biased region" description="Polar residues" evidence="1">
    <location>
        <begin position="169"/>
        <end position="178"/>
    </location>
</feature>
<feature type="region of interest" description="Disordered" evidence="1">
    <location>
        <begin position="298"/>
        <end position="407"/>
    </location>
</feature>
<feature type="compositionally biased region" description="Polar residues" evidence="1">
    <location>
        <begin position="302"/>
        <end position="344"/>
    </location>
</feature>
<proteinExistence type="predicted"/>
<sequence length="407" mass="44767">MSGLPRIHERQHVQHAQPSSLQCDAQHSAPYAPANDRSDSINSWQQNNHASELQSSIASLTRLFFLTPLLIPMQLSVHLRTRLSYAAAKIEASRRSKSSQNKLPLNSLHIDRPSSAAGTDPFEQIGQGGGDQSLMEPVSPGAVTSMSVPDTLPKSHIYSLNEHMRLSPTARSENSAPSLKSDPRKSRTPLSSLSDFTRLAPPADIIPRSDSSGRRRPNPNDPTSQTQNFPYPRHRRHHSQQNLSTINQNSSTETILVPETPPLRPTPYNGLSSQQSHSQNSSMEQDAIETLLFMSSPGHSGYCSNSQPSRSRPNHTHSNITSTQSKHGASVSQDRYTLDDTVQSPPRYRDSGVVLEAEAGDEIDRLLDQMDSDSEDEKNYPPDHLNSISTRSTPSGGSQGRGHPFRS</sequence>
<dbReference type="Proteomes" id="UP000326198">
    <property type="component" value="Unassembled WGS sequence"/>
</dbReference>
<feature type="compositionally biased region" description="Polar residues" evidence="1">
    <location>
        <begin position="240"/>
        <end position="254"/>
    </location>
</feature>
<feature type="compositionally biased region" description="Polar residues" evidence="1">
    <location>
        <begin position="14"/>
        <end position="25"/>
    </location>
</feature>
<dbReference type="AlphaFoldDB" id="A0A5N7BDP7"/>
<feature type="compositionally biased region" description="Basic and acidic residues" evidence="1">
    <location>
        <begin position="1"/>
        <end position="12"/>
    </location>
</feature>
<dbReference type="OrthoDB" id="2359117at2759"/>
<organism evidence="2 3">
    <name type="scientific">Aspergillus bertholletiae</name>
    <dbReference type="NCBI Taxonomy" id="1226010"/>
    <lineage>
        <taxon>Eukaryota</taxon>
        <taxon>Fungi</taxon>
        <taxon>Dikarya</taxon>
        <taxon>Ascomycota</taxon>
        <taxon>Pezizomycotina</taxon>
        <taxon>Eurotiomycetes</taxon>
        <taxon>Eurotiomycetidae</taxon>
        <taxon>Eurotiales</taxon>
        <taxon>Aspergillaceae</taxon>
        <taxon>Aspergillus</taxon>
        <taxon>Aspergillus subgen. Circumdati</taxon>
    </lineage>
</organism>
<protein>
    <submittedName>
        <fullName evidence="2">Uncharacterized protein</fullName>
    </submittedName>
</protein>
<reference evidence="2 3" key="1">
    <citation type="submission" date="2019-04" db="EMBL/GenBank/DDBJ databases">
        <title>Friends and foes A comparative genomics studyof 23 Aspergillus species from section Flavi.</title>
        <authorList>
            <consortium name="DOE Joint Genome Institute"/>
            <person name="Kjaerbolling I."/>
            <person name="Vesth T."/>
            <person name="Frisvad J.C."/>
            <person name="Nybo J.L."/>
            <person name="Theobald S."/>
            <person name="Kildgaard S."/>
            <person name="Isbrandt T."/>
            <person name="Kuo A."/>
            <person name="Sato A."/>
            <person name="Lyhne E.K."/>
            <person name="Kogle M.E."/>
            <person name="Wiebenga A."/>
            <person name="Kun R.S."/>
            <person name="Lubbers R.J."/>
            <person name="Makela M.R."/>
            <person name="Barry K."/>
            <person name="Chovatia M."/>
            <person name="Clum A."/>
            <person name="Daum C."/>
            <person name="Haridas S."/>
            <person name="He G."/>
            <person name="LaButti K."/>
            <person name="Lipzen A."/>
            <person name="Mondo S."/>
            <person name="Riley R."/>
            <person name="Salamov A."/>
            <person name="Simmons B.A."/>
            <person name="Magnuson J.K."/>
            <person name="Henrissat B."/>
            <person name="Mortensen U.H."/>
            <person name="Larsen T.O."/>
            <person name="Devries R.P."/>
            <person name="Grigoriev I.V."/>
            <person name="Machida M."/>
            <person name="Baker S.E."/>
            <person name="Andersen M.R."/>
        </authorList>
    </citation>
    <scope>NUCLEOTIDE SEQUENCE [LARGE SCALE GENOMIC DNA]</scope>
    <source>
        <strain evidence="2 3">IBT 29228</strain>
    </source>
</reference>
<feature type="region of interest" description="Disordered" evidence="1">
    <location>
        <begin position="163"/>
        <end position="284"/>
    </location>
</feature>
<dbReference type="EMBL" id="ML736188">
    <property type="protein sequence ID" value="KAE8379902.1"/>
    <property type="molecule type" value="Genomic_DNA"/>
</dbReference>
<feature type="region of interest" description="Disordered" evidence="1">
    <location>
        <begin position="90"/>
        <end position="151"/>
    </location>
</feature>
<evidence type="ECO:0000313" key="3">
    <source>
        <dbReference type="Proteomes" id="UP000326198"/>
    </source>
</evidence>
<name>A0A5N7BDP7_9EURO</name>
<feature type="region of interest" description="Disordered" evidence="1">
    <location>
        <begin position="1"/>
        <end position="42"/>
    </location>
</feature>
<feature type="compositionally biased region" description="Low complexity" evidence="1">
    <location>
        <begin position="272"/>
        <end position="282"/>
    </location>
</feature>
<evidence type="ECO:0000313" key="2">
    <source>
        <dbReference type="EMBL" id="KAE8379902.1"/>
    </source>
</evidence>
<feature type="compositionally biased region" description="Polar residues" evidence="1">
    <location>
        <begin position="386"/>
        <end position="396"/>
    </location>
</feature>
<accession>A0A5N7BDP7</accession>